<accession>A0A3P7MDU8</accession>
<dbReference type="InterPro" id="IPR008042">
    <property type="entry name" value="Retrotrans_Pao"/>
</dbReference>
<evidence type="ECO:0000313" key="2">
    <source>
        <dbReference type="Proteomes" id="UP000271889"/>
    </source>
</evidence>
<gene>
    <name evidence="1" type="ORF">CGOC_LOCUS9833</name>
</gene>
<dbReference type="Proteomes" id="UP000271889">
    <property type="component" value="Unassembled WGS sequence"/>
</dbReference>
<sequence length="510" mass="58457">MEGSKRRLPSGLYVISTKFGYMLSGRTVNNLENNKRQVFSTQSDKDGETWDRYWSLESAGTNEYTGTDKDEKQILEEKILKRFKETAVKRPEGYYVRLPRKDEHAVLPDNKQMALARLRSLFKQFRNREHELQEIDAIFKEQLEHGIIEVAPEETTCAGSRMHYLPYQVVFTPEKKTTPRRVVFDASAHPPKGQPSLNDLLHQGPVILPNIIGILMRFRVGQDAFTADIEKAFLQNMYVDNLVVTAETTEEALQQYKQIKTIFNDLKMNMRGFTSNDANFMQSIALTDKAEDTRGPKVSGIQWETNGDKLVIRCDTPKASAITKRTVLKMQASIYDPLGWLLPLLIRAKIFFQSLWSKSYTWDEILSEEAIKMWKKLQESMLGFHKEIPRKITNKESQCSLIAFSDASATSTAACIYIRDDCDRHLVIAKSKLPSLKAQHTIPKMEIYAMTIAARLLLTVYREVREVRMITDKLTADNIEVYFGYVSTKANPADCATRGLDADELQSHIW</sequence>
<organism evidence="1 2">
    <name type="scientific">Cylicostephanus goldi</name>
    <name type="common">Nematode worm</name>
    <dbReference type="NCBI Taxonomy" id="71465"/>
    <lineage>
        <taxon>Eukaryota</taxon>
        <taxon>Metazoa</taxon>
        <taxon>Ecdysozoa</taxon>
        <taxon>Nematoda</taxon>
        <taxon>Chromadorea</taxon>
        <taxon>Rhabditida</taxon>
        <taxon>Rhabditina</taxon>
        <taxon>Rhabditomorpha</taxon>
        <taxon>Strongyloidea</taxon>
        <taxon>Strongylidae</taxon>
        <taxon>Cylicostephanus</taxon>
    </lineage>
</organism>
<reference evidence="1 2" key="1">
    <citation type="submission" date="2018-11" db="EMBL/GenBank/DDBJ databases">
        <authorList>
            <consortium name="Pathogen Informatics"/>
        </authorList>
    </citation>
    <scope>NUCLEOTIDE SEQUENCE [LARGE SCALE GENOMIC DNA]</scope>
</reference>
<dbReference type="EMBL" id="UYRV01108557">
    <property type="protein sequence ID" value="VDN24440.1"/>
    <property type="molecule type" value="Genomic_DNA"/>
</dbReference>
<dbReference type="InterPro" id="IPR043502">
    <property type="entry name" value="DNA/RNA_pol_sf"/>
</dbReference>
<dbReference type="PANTHER" id="PTHR47331:SF8">
    <property type="match status" value="1"/>
</dbReference>
<proteinExistence type="predicted"/>
<name>A0A3P7MDU8_CYLGO</name>
<dbReference type="AlphaFoldDB" id="A0A3P7MDU8"/>
<dbReference type="SUPFAM" id="SSF56672">
    <property type="entry name" value="DNA/RNA polymerases"/>
    <property type="match status" value="1"/>
</dbReference>
<dbReference type="PANTHER" id="PTHR47331">
    <property type="entry name" value="PHD-TYPE DOMAIN-CONTAINING PROTEIN"/>
    <property type="match status" value="1"/>
</dbReference>
<evidence type="ECO:0000313" key="1">
    <source>
        <dbReference type="EMBL" id="VDN24440.1"/>
    </source>
</evidence>
<dbReference type="Pfam" id="PF05380">
    <property type="entry name" value="Peptidase_A17"/>
    <property type="match status" value="1"/>
</dbReference>
<dbReference type="OrthoDB" id="5920525at2759"/>
<keyword evidence="2" id="KW-1185">Reference proteome</keyword>
<protein>
    <submittedName>
        <fullName evidence="1">Uncharacterized protein</fullName>
    </submittedName>
</protein>